<evidence type="ECO:0000256" key="3">
    <source>
        <dbReference type="NCBIfam" id="TIGR01900"/>
    </source>
</evidence>
<dbReference type="Gene3D" id="3.40.630.10">
    <property type="entry name" value="Zn peptidases"/>
    <property type="match status" value="1"/>
</dbReference>
<dbReference type="InterPro" id="IPR010174">
    <property type="entry name" value="Succinyl-DAP_deSuclase_DapE"/>
</dbReference>
<dbReference type="InterPro" id="IPR050072">
    <property type="entry name" value="Peptidase_M20A"/>
</dbReference>
<dbReference type="SUPFAM" id="SSF55031">
    <property type="entry name" value="Bacterial exopeptidase dimerisation domain"/>
    <property type="match status" value="1"/>
</dbReference>
<dbReference type="RefSeq" id="WP_358132052.1">
    <property type="nucleotide sequence ID" value="NZ_JBFALK010000004.1"/>
</dbReference>
<dbReference type="Gene3D" id="3.30.70.360">
    <property type="match status" value="1"/>
</dbReference>
<sequence length="354" mass="38153">MRLDMDVDLNDDVTALTARLVDIESVSGDEKAIVDAIEEALRPLGHLSVDRDGDALVARTALGRAERVVIAGHVDTVPVAGNLPSRVEGDLIYGCGTSDMKCAVAVMLKLCLLETPNRDLTFVFYDCEEIEAERSGLLRLTRNHPDWLTGDFAVLMEPTHGLIEGGCQGTLRAEISTHGVRAHSARSWQGANAIHAAAPVLDLLNAYGPRRPVVEGLEYHEGLNAVAIRGGVAGNVIPDECVVTVNYRFAPDLSVEQAQDHVREVFAGFEVRFTDAAPAARPGLTHPVAARFAEAVGGVPRAKYGWTDVARFSALGIPAVNYGPGDPNLAHRRDEHAELSKIIECEARMTAWLS</sequence>
<accession>A0ABV3GCP6</accession>
<dbReference type="NCBIfam" id="TIGR01900">
    <property type="entry name" value="dapE-gram_pos"/>
    <property type="match status" value="1"/>
</dbReference>
<keyword evidence="6" id="KW-1185">Reference proteome</keyword>
<dbReference type="PANTHER" id="PTHR43808:SF31">
    <property type="entry name" value="N-ACETYL-L-CITRULLINE DEACETYLASE"/>
    <property type="match status" value="1"/>
</dbReference>
<keyword evidence="2 5" id="KW-0378">Hydrolase</keyword>
<evidence type="ECO:0000256" key="1">
    <source>
        <dbReference type="ARBA" id="ARBA00022723"/>
    </source>
</evidence>
<evidence type="ECO:0000256" key="2">
    <source>
        <dbReference type="ARBA" id="ARBA00022801"/>
    </source>
</evidence>
<evidence type="ECO:0000259" key="4">
    <source>
        <dbReference type="Pfam" id="PF07687"/>
    </source>
</evidence>
<dbReference type="Pfam" id="PF07687">
    <property type="entry name" value="M20_dimer"/>
    <property type="match status" value="1"/>
</dbReference>
<dbReference type="Proteomes" id="UP001551675">
    <property type="component" value="Unassembled WGS sequence"/>
</dbReference>
<protein>
    <recommendedName>
        <fullName evidence="3">Succinyl-diaminopimelate desuccinylase</fullName>
        <ecNumber evidence="3">3.5.1.18</ecNumber>
    </recommendedName>
</protein>
<dbReference type="GO" id="GO:0009014">
    <property type="term" value="F:succinyl-diaminopimelate desuccinylase activity"/>
    <property type="evidence" value="ECO:0007669"/>
    <property type="project" value="UniProtKB-EC"/>
</dbReference>
<name>A0ABV3GCP6_MICGL</name>
<evidence type="ECO:0000313" key="6">
    <source>
        <dbReference type="Proteomes" id="UP001551675"/>
    </source>
</evidence>
<feature type="domain" description="Peptidase M20 dimerisation" evidence="4">
    <location>
        <begin position="169"/>
        <end position="266"/>
    </location>
</feature>
<proteinExistence type="predicted"/>
<organism evidence="5 6">
    <name type="scientific">Microtetraspora glauca</name>
    <dbReference type="NCBI Taxonomy" id="1996"/>
    <lineage>
        <taxon>Bacteria</taxon>
        <taxon>Bacillati</taxon>
        <taxon>Actinomycetota</taxon>
        <taxon>Actinomycetes</taxon>
        <taxon>Streptosporangiales</taxon>
        <taxon>Streptosporangiaceae</taxon>
        <taxon>Microtetraspora</taxon>
    </lineage>
</organism>
<dbReference type="InterPro" id="IPR036264">
    <property type="entry name" value="Bact_exopeptidase_dim_dom"/>
</dbReference>
<dbReference type="InterPro" id="IPR011650">
    <property type="entry name" value="Peptidase_M20_dimer"/>
</dbReference>
<dbReference type="PANTHER" id="PTHR43808">
    <property type="entry name" value="ACETYLORNITHINE DEACETYLASE"/>
    <property type="match status" value="1"/>
</dbReference>
<gene>
    <name evidence="5" type="primary">dapE</name>
    <name evidence="5" type="ORF">AB0I59_10740</name>
</gene>
<dbReference type="InterPro" id="IPR002933">
    <property type="entry name" value="Peptidase_M20"/>
</dbReference>
<evidence type="ECO:0000313" key="5">
    <source>
        <dbReference type="EMBL" id="MEV0969102.1"/>
    </source>
</evidence>
<dbReference type="Pfam" id="PF01546">
    <property type="entry name" value="Peptidase_M20"/>
    <property type="match status" value="1"/>
</dbReference>
<keyword evidence="1" id="KW-0479">Metal-binding</keyword>
<dbReference type="EC" id="3.5.1.18" evidence="3"/>
<reference evidence="5 6" key="1">
    <citation type="submission" date="2024-06" db="EMBL/GenBank/DDBJ databases">
        <title>The Natural Products Discovery Center: Release of the First 8490 Sequenced Strains for Exploring Actinobacteria Biosynthetic Diversity.</title>
        <authorList>
            <person name="Kalkreuter E."/>
            <person name="Kautsar S.A."/>
            <person name="Yang D."/>
            <person name="Bader C.D."/>
            <person name="Teijaro C.N."/>
            <person name="Fluegel L."/>
            <person name="Davis C.M."/>
            <person name="Simpson J.R."/>
            <person name="Lauterbach L."/>
            <person name="Steele A.D."/>
            <person name="Gui C."/>
            <person name="Meng S."/>
            <person name="Li G."/>
            <person name="Viehrig K."/>
            <person name="Ye F."/>
            <person name="Su P."/>
            <person name="Kiefer A.F."/>
            <person name="Nichols A."/>
            <person name="Cepeda A.J."/>
            <person name="Yan W."/>
            <person name="Fan B."/>
            <person name="Jiang Y."/>
            <person name="Adhikari A."/>
            <person name="Zheng C.-J."/>
            <person name="Schuster L."/>
            <person name="Cowan T.M."/>
            <person name="Smanski M.J."/>
            <person name="Chevrette M.G."/>
            <person name="De Carvalho L.P.S."/>
            <person name="Shen B."/>
        </authorList>
    </citation>
    <scope>NUCLEOTIDE SEQUENCE [LARGE SCALE GENOMIC DNA]</scope>
    <source>
        <strain evidence="5 6">NPDC050100</strain>
    </source>
</reference>
<dbReference type="SUPFAM" id="SSF53187">
    <property type="entry name" value="Zn-dependent exopeptidases"/>
    <property type="match status" value="1"/>
</dbReference>
<comment type="caution">
    <text evidence="5">The sequence shown here is derived from an EMBL/GenBank/DDBJ whole genome shotgun (WGS) entry which is preliminary data.</text>
</comment>
<dbReference type="EMBL" id="JBFALK010000004">
    <property type="protein sequence ID" value="MEV0969102.1"/>
    <property type="molecule type" value="Genomic_DNA"/>
</dbReference>